<comment type="caution">
    <text evidence="1">The sequence shown here is derived from an EMBL/GenBank/DDBJ whole genome shotgun (WGS) entry which is preliminary data.</text>
</comment>
<evidence type="ECO:0000313" key="2">
    <source>
        <dbReference type="Proteomes" id="UP000886757"/>
    </source>
</evidence>
<reference evidence="1" key="1">
    <citation type="submission" date="2020-10" db="EMBL/GenBank/DDBJ databases">
        <authorList>
            <person name="Gilroy R."/>
        </authorList>
    </citation>
    <scope>NUCLEOTIDE SEQUENCE</scope>
    <source>
        <strain evidence="1">ChiSjej4B22-8148</strain>
    </source>
</reference>
<gene>
    <name evidence="1" type="ORF">IAB31_03775</name>
</gene>
<evidence type="ECO:0000313" key="1">
    <source>
        <dbReference type="EMBL" id="HIR13027.1"/>
    </source>
</evidence>
<organism evidence="1 2">
    <name type="scientific">Candidatus Choladousia intestinavium</name>
    <dbReference type="NCBI Taxonomy" id="2840727"/>
    <lineage>
        <taxon>Bacteria</taxon>
        <taxon>Bacillati</taxon>
        <taxon>Bacillota</taxon>
        <taxon>Clostridia</taxon>
        <taxon>Lachnospirales</taxon>
        <taxon>Lachnospiraceae</taxon>
        <taxon>Lachnospiraceae incertae sedis</taxon>
        <taxon>Candidatus Choladousia</taxon>
    </lineage>
</organism>
<dbReference type="EMBL" id="DVGK01000043">
    <property type="protein sequence ID" value="HIR13027.1"/>
    <property type="molecule type" value="Genomic_DNA"/>
</dbReference>
<reference evidence="1" key="2">
    <citation type="journal article" date="2021" name="PeerJ">
        <title>Extensive microbial diversity within the chicken gut microbiome revealed by metagenomics and culture.</title>
        <authorList>
            <person name="Gilroy R."/>
            <person name="Ravi A."/>
            <person name="Getino M."/>
            <person name="Pursley I."/>
            <person name="Horton D.L."/>
            <person name="Alikhan N.F."/>
            <person name="Baker D."/>
            <person name="Gharbi K."/>
            <person name="Hall N."/>
            <person name="Watson M."/>
            <person name="Adriaenssens E.M."/>
            <person name="Foster-Nyarko E."/>
            <person name="Jarju S."/>
            <person name="Secka A."/>
            <person name="Antonio M."/>
            <person name="Oren A."/>
            <person name="Chaudhuri R.R."/>
            <person name="La Ragione R."/>
            <person name="Hildebrand F."/>
            <person name="Pallen M.J."/>
        </authorList>
    </citation>
    <scope>NUCLEOTIDE SEQUENCE</scope>
    <source>
        <strain evidence="1">ChiSjej4B22-8148</strain>
    </source>
</reference>
<name>A0A9D1ACT5_9FIRM</name>
<dbReference type="Proteomes" id="UP000886757">
    <property type="component" value="Unassembled WGS sequence"/>
</dbReference>
<proteinExistence type="predicted"/>
<protein>
    <submittedName>
        <fullName evidence="1">Uncharacterized protein</fullName>
    </submittedName>
</protein>
<sequence length="61" mass="7300">MRELREYEREGTSLYLDGKPSRPEEIVSACMLAEETNYMRDFIGDEDQRIRKINFIKIKTN</sequence>
<accession>A0A9D1ACT5</accession>
<dbReference type="AlphaFoldDB" id="A0A9D1ACT5"/>